<dbReference type="AlphaFoldDB" id="A0A1E8E1I4"/>
<dbReference type="GO" id="GO:0016887">
    <property type="term" value="F:ATP hydrolysis activity"/>
    <property type="evidence" value="ECO:0007669"/>
    <property type="project" value="InterPro"/>
</dbReference>
<dbReference type="Gene3D" id="3.40.50.300">
    <property type="entry name" value="P-loop containing nucleotide triphosphate hydrolases"/>
    <property type="match status" value="1"/>
</dbReference>
<dbReference type="SUPFAM" id="SSF52540">
    <property type="entry name" value="P-loop containing nucleoside triphosphate hydrolases"/>
    <property type="match status" value="1"/>
</dbReference>
<accession>A0A1E8E1I4</accession>
<evidence type="ECO:0000256" key="2">
    <source>
        <dbReference type="ARBA" id="ARBA00022840"/>
    </source>
</evidence>
<dbReference type="STRING" id="202956.BJN41_05425"/>
<dbReference type="RefSeq" id="WP_070154241.1">
    <property type="nucleotide sequence ID" value="NZ_MKQS01000011.1"/>
</dbReference>
<evidence type="ECO:0000256" key="1">
    <source>
        <dbReference type="ARBA" id="ARBA00022741"/>
    </source>
</evidence>
<dbReference type="PANTHER" id="PTHR43514:SF4">
    <property type="entry name" value="ABC TRANSPORTER I FAMILY MEMBER 10"/>
    <property type="match status" value="1"/>
</dbReference>
<evidence type="ECO:0000259" key="3">
    <source>
        <dbReference type="PROSITE" id="PS50893"/>
    </source>
</evidence>
<dbReference type="Proteomes" id="UP000186931">
    <property type="component" value="Unassembled WGS sequence"/>
</dbReference>
<dbReference type="InterPro" id="IPR003439">
    <property type="entry name" value="ABC_transporter-like_ATP-bd"/>
</dbReference>
<protein>
    <submittedName>
        <fullName evidence="4">Molybdenum ABC transporter ATP-binding protein</fullName>
    </submittedName>
</protein>
<evidence type="ECO:0000313" key="4">
    <source>
        <dbReference type="EMBL" id="OFE43531.1"/>
    </source>
</evidence>
<feature type="domain" description="ABC transporter" evidence="3">
    <location>
        <begin position="1"/>
        <end position="213"/>
    </location>
</feature>
<dbReference type="InterPro" id="IPR017871">
    <property type="entry name" value="ABC_transporter-like_CS"/>
</dbReference>
<dbReference type="PANTHER" id="PTHR43514">
    <property type="entry name" value="ABC TRANSPORTER I FAMILY MEMBER 10"/>
    <property type="match status" value="1"/>
</dbReference>
<dbReference type="InterPro" id="IPR050334">
    <property type="entry name" value="Molybdenum_import_ModC"/>
</dbReference>
<dbReference type="EMBL" id="MKQS01000011">
    <property type="protein sequence ID" value="OFE43531.1"/>
    <property type="molecule type" value="Genomic_DNA"/>
</dbReference>
<dbReference type="InterPro" id="IPR027417">
    <property type="entry name" value="P-loop_NTPase"/>
</dbReference>
<comment type="caution">
    <text evidence="4">The sequence shown here is derived from an EMBL/GenBank/DDBJ whole genome shotgun (WGS) entry which is preliminary data.</text>
</comment>
<reference evidence="4 5" key="1">
    <citation type="submission" date="2016-10" db="EMBL/GenBank/DDBJ databases">
        <title>Genome of airborne Acinetobacter sp. 5-2Ac02 in the hospital environment: Species near to Acinetobacter towneri.</title>
        <authorList>
            <person name="Barbosa B."/>
            <person name="Fernandez-Garcia L."/>
            <person name="Gato E."/>
            <person name="Leao R."/>
            <person name="Albano R."/>
            <person name="Fernandez B."/>
            <person name="Fernandez-Cuenca F."/>
            <person name="Marques E."/>
            <person name="Tomas M."/>
        </authorList>
    </citation>
    <scope>NUCLEOTIDE SEQUENCE [LARGE SCALE GENOMIC DNA]</scope>
    <source>
        <strain evidence="4 5">5-2Ac02</strain>
    </source>
</reference>
<keyword evidence="1" id="KW-0547">Nucleotide-binding</keyword>
<name>A0A1E8E1I4_9GAMM</name>
<dbReference type="PROSITE" id="PS50893">
    <property type="entry name" value="ABC_TRANSPORTER_2"/>
    <property type="match status" value="1"/>
</dbReference>
<evidence type="ECO:0000313" key="5">
    <source>
        <dbReference type="Proteomes" id="UP000186931"/>
    </source>
</evidence>
<dbReference type="Pfam" id="PF00005">
    <property type="entry name" value="ABC_tran"/>
    <property type="match status" value="1"/>
</dbReference>
<dbReference type="PROSITE" id="PS00211">
    <property type="entry name" value="ABC_TRANSPORTER_1"/>
    <property type="match status" value="1"/>
</dbReference>
<gene>
    <name evidence="4" type="ORF">BJN41_05425</name>
</gene>
<dbReference type="GO" id="GO:0005524">
    <property type="term" value="F:ATP binding"/>
    <property type="evidence" value="ECO:0007669"/>
    <property type="project" value="UniProtKB-KW"/>
</dbReference>
<proteinExistence type="predicted"/>
<dbReference type="InterPro" id="IPR003593">
    <property type="entry name" value="AAA+_ATPase"/>
</dbReference>
<dbReference type="SMART" id="SM00382">
    <property type="entry name" value="AAA"/>
    <property type="match status" value="1"/>
</dbReference>
<keyword evidence="2 4" id="KW-0067">ATP-binding</keyword>
<organism evidence="4 5">
    <name type="scientific">Acinetobacter towneri</name>
    <dbReference type="NCBI Taxonomy" id="202956"/>
    <lineage>
        <taxon>Bacteria</taxon>
        <taxon>Pseudomonadati</taxon>
        <taxon>Pseudomonadota</taxon>
        <taxon>Gammaproteobacteria</taxon>
        <taxon>Moraxellales</taxon>
        <taxon>Moraxellaceae</taxon>
        <taxon>Acinetobacter</taxon>
    </lineage>
</organism>
<sequence length="213" mass="24346">MLKCDFQFNYANFQLQANLDMQTQLIGIVGASGSGKSTFLKNIAGLLKPSQGFIHFQQKILFDHQQKLNIPVHQRKIALIFQQALLFPHLNVMQNLKYAEQLNIKNKGQQKFLFEDIVELLELKPLLRHRAHQLSGGQAQRVSIGRALLSSPDLLLLDEPLNGLDQKLKNQILPFLKIVIHQTDLPMIYVTHHVDEVAYLQAQVLHFEKGKII</sequence>